<feature type="coiled-coil region" evidence="1">
    <location>
        <begin position="240"/>
        <end position="313"/>
    </location>
</feature>
<sequence>MILTLWFIQALIASAQRYRDDDSYSRESESSSFDRASTPGITFRQFMNILDHRLRKFEESINDKTDKKIADLREEFSRQLDEIKSNGMVHDVTNTRDYEDRLEETNLWLQKLDNDFESFQTKTDESIGELGRLTESLVTRTSQLENKSENSDIKNTNSMDGSLLSSVNDNKRKISELEDQIVTTRVIQINDERALENLNRTVESLRQHSMTPSSSGTSPEITQRIEKLEEDVHKIRTSENDELDELYETVLENKNEQNARITKLEKDLLQKSVDFKNYHEHEKTADLALAKKIQAIENELENEKKDLENFISEVGHGDFGFITKKIVDLGNDLEQLFTKFENFKNEEFAQEERLDSVLRRAELMKESILNLQKTDEDFLFRLVDVETRIQNGYSPGSGGPSSTSIEQISYQLNKFKSFLREMKSQTNEMKDQIKSLEDKTSLEYSSLSRNQTRYETALSKIQENSEKKCIELEASLSKLEKQQKEAEMACESKVGALQDKVAADLLSIEENTVSSRDYCEDKIKKEFEARIHSRKL</sequence>
<feature type="region of interest" description="Disordered" evidence="2">
    <location>
        <begin position="141"/>
        <end position="164"/>
    </location>
</feature>
<organism evidence="4 5">
    <name type="scientific">Oikopleura dioica</name>
    <name type="common">Tunicate</name>
    <dbReference type="NCBI Taxonomy" id="34765"/>
    <lineage>
        <taxon>Eukaryota</taxon>
        <taxon>Metazoa</taxon>
        <taxon>Chordata</taxon>
        <taxon>Tunicata</taxon>
        <taxon>Appendicularia</taxon>
        <taxon>Copelata</taxon>
        <taxon>Oikopleuridae</taxon>
        <taxon>Oikopleura</taxon>
    </lineage>
</organism>
<proteinExistence type="predicted"/>
<dbReference type="Proteomes" id="UP001158576">
    <property type="component" value="Chromosome 2"/>
</dbReference>
<evidence type="ECO:0000313" key="4">
    <source>
        <dbReference type="EMBL" id="CAG5112876.1"/>
    </source>
</evidence>
<reference evidence="4 5" key="1">
    <citation type="submission" date="2021-04" db="EMBL/GenBank/DDBJ databases">
        <authorList>
            <person name="Bliznina A."/>
        </authorList>
    </citation>
    <scope>NUCLEOTIDE SEQUENCE [LARGE SCALE GENOMIC DNA]</scope>
</reference>
<feature type="signal peptide" evidence="3">
    <location>
        <begin position="1"/>
        <end position="15"/>
    </location>
</feature>
<feature type="compositionally biased region" description="Polar residues" evidence="2">
    <location>
        <begin position="153"/>
        <end position="164"/>
    </location>
</feature>
<evidence type="ECO:0000256" key="3">
    <source>
        <dbReference type="SAM" id="SignalP"/>
    </source>
</evidence>
<evidence type="ECO:0000313" key="5">
    <source>
        <dbReference type="Proteomes" id="UP001158576"/>
    </source>
</evidence>
<evidence type="ECO:0000256" key="2">
    <source>
        <dbReference type="SAM" id="MobiDB-lite"/>
    </source>
</evidence>
<dbReference type="EMBL" id="OU015567">
    <property type="protein sequence ID" value="CAG5112876.1"/>
    <property type="molecule type" value="Genomic_DNA"/>
</dbReference>
<accession>A0ABN7T8P1</accession>
<name>A0ABN7T8P1_OIKDI</name>
<feature type="chain" id="PRO_5046294741" evidence="3">
    <location>
        <begin position="16"/>
        <end position="536"/>
    </location>
</feature>
<keyword evidence="1" id="KW-0175">Coiled coil</keyword>
<protein>
    <submittedName>
        <fullName evidence="4">Oidioi.mRNA.OKI2018_I69.chr2.g7043.t1.cds</fullName>
    </submittedName>
</protein>
<keyword evidence="3" id="KW-0732">Signal</keyword>
<evidence type="ECO:0000256" key="1">
    <source>
        <dbReference type="SAM" id="Coils"/>
    </source>
</evidence>
<feature type="coiled-coil region" evidence="1">
    <location>
        <begin position="419"/>
        <end position="489"/>
    </location>
</feature>
<keyword evidence="5" id="KW-1185">Reference proteome</keyword>
<gene>
    <name evidence="4" type="ORF">OKIOD_LOCUS15808</name>
</gene>